<evidence type="ECO:0000313" key="4">
    <source>
        <dbReference type="Proteomes" id="UP000823960"/>
    </source>
</evidence>
<reference evidence="3" key="2">
    <citation type="journal article" date="2021" name="PeerJ">
        <title>Extensive microbial diversity within the chicken gut microbiome revealed by metagenomics and culture.</title>
        <authorList>
            <person name="Gilroy R."/>
            <person name="Ravi A."/>
            <person name="Getino M."/>
            <person name="Pursley I."/>
            <person name="Horton D.L."/>
            <person name="Alikhan N.F."/>
            <person name="Baker D."/>
            <person name="Gharbi K."/>
            <person name="Hall N."/>
            <person name="Watson M."/>
            <person name="Adriaenssens E.M."/>
            <person name="Foster-Nyarko E."/>
            <person name="Jarju S."/>
            <person name="Secka A."/>
            <person name="Antonio M."/>
            <person name="Oren A."/>
            <person name="Chaudhuri R.R."/>
            <person name="La Ragione R."/>
            <person name="Hildebrand F."/>
            <person name="Pallen M.J."/>
        </authorList>
    </citation>
    <scope>NUCLEOTIDE SEQUENCE</scope>
    <source>
        <strain evidence="3">1370</strain>
    </source>
</reference>
<evidence type="ECO:0000313" key="3">
    <source>
        <dbReference type="EMBL" id="HIV10772.1"/>
    </source>
</evidence>
<name>A0A9D1NQ80_9FIRM</name>
<proteinExistence type="predicted"/>
<protein>
    <submittedName>
        <fullName evidence="3">PH domain-containing protein</fullName>
    </submittedName>
</protein>
<comment type="caution">
    <text evidence="3">The sequence shown here is derived from an EMBL/GenBank/DDBJ whole genome shotgun (WGS) entry which is preliminary data.</text>
</comment>
<sequence>MRKYLPKSAALAALRLFTIVFCLGVSLAARIYLYSFKILMLILIAVFWTAGIFLAFVYLPVLFSRTVIYISKTEIALHSGVIFRRRELMRMSAVQYVTRVSLPFSRALGFNFLVVRGLGGSIILPFLRYEDCQEILLTLHSKISEDGAVPPDGDAGKEE</sequence>
<evidence type="ECO:0000259" key="2">
    <source>
        <dbReference type="Pfam" id="PF03703"/>
    </source>
</evidence>
<dbReference type="Pfam" id="PF03703">
    <property type="entry name" value="bPH_2"/>
    <property type="match status" value="1"/>
</dbReference>
<feature type="domain" description="YdbS-like PH" evidence="2">
    <location>
        <begin position="66"/>
        <end position="136"/>
    </location>
</feature>
<keyword evidence="1" id="KW-0812">Transmembrane</keyword>
<feature type="transmembrane region" description="Helical" evidence="1">
    <location>
        <begin position="38"/>
        <end position="63"/>
    </location>
</feature>
<keyword evidence="1" id="KW-1133">Transmembrane helix</keyword>
<dbReference type="Proteomes" id="UP000823960">
    <property type="component" value="Unassembled WGS sequence"/>
</dbReference>
<gene>
    <name evidence="3" type="ORF">IAD28_03640</name>
</gene>
<evidence type="ECO:0000256" key="1">
    <source>
        <dbReference type="SAM" id="Phobius"/>
    </source>
</evidence>
<organism evidence="3 4">
    <name type="scientific">Candidatus Faeciplasma avium</name>
    <dbReference type="NCBI Taxonomy" id="2840798"/>
    <lineage>
        <taxon>Bacteria</taxon>
        <taxon>Bacillati</taxon>
        <taxon>Bacillota</taxon>
        <taxon>Clostridia</taxon>
        <taxon>Eubacteriales</taxon>
        <taxon>Oscillospiraceae</taxon>
        <taxon>Oscillospiraceae incertae sedis</taxon>
        <taxon>Candidatus Faeciplasma</taxon>
    </lineage>
</organism>
<dbReference type="InterPro" id="IPR005182">
    <property type="entry name" value="YdbS-like_PH"/>
</dbReference>
<keyword evidence="1" id="KW-0472">Membrane</keyword>
<dbReference type="EMBL" id="DVOL01000045">
    <property type="protein sequence ID" value="HIV10772.1"/>
    <property type="molecule type" value="Genomic_DNA"/>
</dbReference>
<reference evidence="3" key="1">
    <citation type="submission" date="2020-10" db="EMBL/GenBank/DDBJ databases">
        <authorList>
            <person name="Gilroy R."/>
        </authorList>
    </citation>
    <scope>NUCLEOTIDE SEQUENCE</scope>
    <source>
        <strain evidence="3">1370</strain>
    </source>
</reference>
<dbReference type="AlphaFoldDB" id="A0A9D1NQ80"/>
<accession>A0A9D1NQ80</accession>